<proteinExistence type="predicted"/>
<name>A0A2A5T2C8_9GAMM</name>
<dbReference type="Proteomes" id="UP000219020">
    <property type="component" value="Unassembled WGS sequence"/>
</dbReference>
<reference evidence="2" key="1">
    <citation type="submission" date="2017-04" db="EMBL/GenBank/DDBJ databases">
        <title>Genome evolution of the luminous symbionts of deep sea anglerfish.</title>
        <authorList>
            <person name="Hendry T.A."/>
        </authorList>
    </citation>
    <scope>NUCLEOTIDE SEQUENCE [LARGE SCALE GENOMIC DNA]</scope>
</reference>
<comment type="caution">
    <text evidence="1">The sequence shown here is derived from an EMBL/GenBank/DDBJ whole genome shotgun (WGS) entry which is preliminary data.</text>
</comment>
<accession>A0A2A5T2C8</accession>
<gene>
    <name evidence="1" type="ORF">BTN49_2035</name>
</gene>
<dbReference type="EMBL" id="NBYY01000022">
    <property type="protein sequence ID" value="PCS22306.1"/>
    <property type="molecule type" value="Genomic_DNA"/>
</dbReference>
<protein>
    <submittedName>
        <fullName evidence="1">Uncharacterized protein</fullName>
    </submittedName>
</protein>
<dbReference type="RefSeq" id="WP_223823789.1">
    <property type="nucleotide sequence ID" value="NZ_CAWNJE010000038.1"/>
</dbReference>
<dbReference type="AlphaFoldDB" id="A0A2A5T2C8"/>
<organism evidence="1 2">
    <name type="scientific">Candidatus Enterovibrio escicola</name>
    <dbReference type="NCBI Taxonomy" id="1927127"/>
    <lineage>
        <taxon>Bacteria</taxon>
        <taxon>Pseudomonadati</taxon>
        <taxon>Pseudomonadota</taxon>
        <taxon>Gammaproteobacteria</taxon>
        <taxon>Vibrionales</taxon>
        <taxon>Vibrionaceae</taxon>
        <taxon>Enterovibrio</taxon>
    </lineage>
</organism>
<evidence type="ECO:0000313" key="2">
    <source>
        <dbReference type="Proteomes" id="UP000219020"/>
    </source>
</evidence>
<sequence>MHRANPLQGFFTTAQTRSMIGREIEMAEALIEKTAFRFQIAHLKNVTSQH</sequence>
<keyword evidence="2" id="KW-1185">Reference proteome</keyword>
<evidence type="ECO:0000313" key="1">
    <source>
        <dbReference type="EMBL" id="PCS22306.1"/>
    </source>
</evidence>
<dbReference type="GeneID" id="66951938"/>